<evidence type="ECO:0000256" key="1">
    <source>
        <dbReference type="SAM" id="MobiDB-lite"/>
    </source>
</evidence>
<evidence type="ECO:0000313" key="5">
    <source>
        <dbReference type="WBParaSite" id="NBR_0000707901-mRNA-1"/>
    </source>
</evidence>
<reference evidence="3 4" key="2">
    <citation type="submission" date="2018-11" db="EMBL/GenBank/DDBJ databases">
        <authorList>
            <consortium name="Pathogen Informatics"/>
        </authorList>
    </citation>
    <scope>NUCLEOTIDE SEQUENCE [LARGE SCALE GENOMIC DNA]</scope>
</reference>
<feature type="domain" description="Caprin-1 dimerization" evidence="2">
    <location>
        <begin position="122"/>
        <end position="220"/>
    </location>
</feature>
<reference evidence="5" key="1">
    <citation type="submission" date="2016-04" db="UniProtKB">
        <authorList>
            <consortium name="WormBaseParasite"/>
        </authorList>
    </citation>
    <scope>IDENTIFICATION</scope>
</reference>
<evidence type="ECO:0000259" key="2">
    <source>
        <dbReference type="Pfam" id="PF18293"/>
    </source>
</evidence>
<keyword evidence="4" id="KW-1185">Reference proteome</keyword>
<proteinExistence type="predicted"/>
<gene>
    <name evidence="3" type="ORF">NBR_LOCUS7080</name>
</gene>
<sequence>MKLRADSILASTFGSSTILEPYATIETHLEKKATYVKTRLTRLEEYRTAEQTGTTLTESQIAALNNIGEVSKLLEYVKHLISIVKRDRVGFEKAMEEADAVLFTKLVGIRSTAVSQAHVYGEVLTQLAHPAATVAFISGSNGAVKLAKDELDALQRLSAAFSPSFSSCSSLEEVEMKSVQASEIVSAVLSGQDSVVDKISGLRGCDVLALLEKVKSSEFFTTKPFTKEFDIASETLVCSPQSTVKDSLSEAEDGSGVNPLQIAGVFNGITRGSSEDRAATECKNFTDTIDHCKPETPDQLKADPAMQSKSKEKYYQRPRTDNGYDASYNGFSNGMPNWTPMNEGYSGSRDSYSSRPPAGSYPRQGYNSNYPFRYHMGAERPAATQVGFIFGNRPQQ</sequence>
<protein>
    <submittedName>
        <fullName evidence="5">Caprin-1_dimer domain-containing protein</fullName>
    </submittedName>
</protein>
<feature type="region of interest" description="Disordered" evidence="1">
    <location>
        <begin position="342"/>
        <end position="364"/>
    </location>
</feature>
<evidence type="ECO:0000313" key="3">
    <source>
        <dbReference type="EMBL" id="VDL70669.1"/>
    </source>
</evidence>
<feature type="compositionally biased region" description="Low complexity" evidence="1">
    <location>
        <begin position="344"/>
        <end position="357"/>
    </location>
</feature>
<feature type="compositionally biased region" description="Basic and acidic residues" evidence="1">
    <location>
        <begin position="288"/>
        <end position="301"/>
    </location>
</feature>
<dbReference type="WBParaSite" id="NBR_0000707901-mRNA-1">
    <property type="protein sequence ID" value="NBR_0000707901-mRNA-1"/>
    <property type="gene ID" value="NBR_0000707901"/>
</dbReference>
<dbReference type="EMBL" id="UYSL01019857">
    <property type="protein sequence ID" value="VDL70669.1"/>
    <property type="molecule type" value="Genomic_DNA"/>
</dbReference>
<dbReference type="AlphaFoldDB" id="A0A0N4XW42"/>
<dbReference type="Pfam" id="PF18293">
    <property type="entry name" value="Caprin-1_dimer"/>
    <property type="match status" value="1"/>
</dbReference>
<dbReference type="Proteomes" id="UP000271162">
    <property type="component" value="Unassembled WGS sequence"/>
</dbReference>
<feature type="compositionally biased region" description="Basic and acidic residues" evidence="1">
    <location>
        <begin position="309"/>
        <end position="322"/>
    </location>
</feature>
<name>A0A0N4XW42_NIPBR</name>
<evidence type="ECO:0000313" key="4">
    <source>
        <dbReference type="Proteomes" id="UP000271162"/>
    </source>
</evidence>
<organism evidence="5">
    <name type="scientific">Nippostrongylus brasiliensis</name>
    <name type="common">Rat hookworm</name>
    <dbReference type="NCBI Taxonomy" id="27835"/>
    <lineage>
        <taxon>Eukaryota</taxon>
        <taxon>Metazoa</taxon>
        <taxon>Ecdysozoa</taxon>
        <taxon>Nematoda</taxon>
        <taxon>Chromadorea</taxon>
        <taxon>Rhabditida</taxon>
        <taxon>Rhabditina</taxon>
        <taxon>Rhabditomorpha</taxon>
        <taxon>Strongyloidea</taxon>
        <taxon>Heligmosomidae</taxon>
        <taxon>Nippostrongylus</taxon>
    </lineage>
</organism>
<feature type="region of interest" description="Disordered" evidence="1">
    <location>
        <begin position="288"/>
        <end position="324"/>
    </location>
</feature>
<accession>A0A0N4XW42</accession>
<dbReference type="InterPro" id="IPR041637">
    <property type="entry name" value="Caprin-1_dimer"/>
</dbReference>